<feature type="region of interest" description="Disordered" evidence="5">
    <location>
        <begin position="469"/>
        <end position="495"/>
    </location>
</feature>
<evidence type="ECO:0000313" key="7">
    <source>
        <dbReference type="EMBL" id="CCG25615.1"/>
    </source>
</evidence>
<sequence length="567" mass="62839">MPQSKASSYSQDNNFKFQHHHHGATIANNNDKQPRQPLGQAFDLSSLGADLPPNTGPPGTVPVTNGSSSNANKNLSHVPCKFFKQGNCQAGDSCPFSHNVEGALAADRLPCKYFLRGNCKFGLKCALAHYLPDGTRVNAKNILSTNGNNNGNGYSNQSYGAKQQRYSHGQTTNYNINQGNASSQTKASPEYSYGRMENPEEEFTARARYTSVSPPDAHPAGVATLSSTGYYNNYHVNQHSQSQQQSQPSKQPAFPQFGQQNLYPQQQQQQQQQQYQQPQQHYTQSRHVTPQEAPISLNTLTDDSITRFVRQSQQEQQTPRKQESLSWSPVEQYTKPADYQYPQWGVQHRRVSSHNQPHSLGNTYSNALSDVSAFNVPTTQSQNTIRRSYSTGGQFPTLRTAISPPQSCATSGVNIQSSTPSANTPTSRFSFSSGASTAFSQVNDYSLPIKPNNLQCSYQNISLASPVFDDEEDEGRESNGFDYNSSKPQGNSDAVFEEDFLPGSLADVILTPQELKRRDSRSQSGTLNNRQSLRGLLEEIGYTEVDEEDDFDVKPRATPHEDVFLME</sequence>
<evidence type="ECO:0000256" key="5">
    <source>
        <dbReference type="SAM" id="MobiDB-lite"/>
    </source>
</evidence>
<name>H8X2R8_CANO9</name>
<feature type="compositionally biased region" description="Basic and acidic residues" evidence="5">
    <location>
        <begin position="552"/>
        <end position="567"/>
    </location>
</feature>
<feature type="region of interest" description="Disordered" evidence="5">
    <location>
        <begin position="310"/>
        <end position="329"/>
    </location>
</feature>
<dbReference type="GeneID" id="14539743"/>
<keyword evidence="3 4" id="KW-0862">Zinc</keyword>
<feature type="region of interest" description="Disordered" evidence="5">
    <location>
        <begin position="1"/>
        <end position="67"/>
    </location>
</feature>
<organism evidence="7 8">
    <name type="scientific">Candida orthopsilosis (strain 90-125)</name>
    <name type="common">Yeast</name>
    <dbReference type="NCBI Taxonomy" id="1136231"/>
    <lineage>
        <taxon>Eukaryota</taxon>
        <taxon>Fungi</taxon>
        <taxon>Dikarya</taxon>
        <taxon>Ascomycota</taxon>
        <taxon>Saccharomycotina</taxon>
        <taxon>Pichiomycetes</taxon>
        <taxon>Debaryomycetaceae</taxon>
        <taxon>Candida/Lodderomyces clade</taxon>
        <taxon>Candida</taxon>
    </lineage>
</organism>
<evidence type="ECO:0000256" key="2">
    <source>
        <dbReference type="ARBA" id="ARBA00022771"/>
    </source>
</evidence>
<evidence type="ECO:0000313" key="8">
    <source>
        <dbReference type="Proteomes" id="UP000005018"/>
    </source>
</evidence>
<feature type="compositionally biased region" description="Polar residues" evidence="5">
    <location>
        <begin position="481"/>
        <end position="492"/>
    </location>
</feature>
<feature type="zinc finger region" description="C3H1-type" evidence="4">
    <location>
        <begin position="74"/>
        <end position="101"/>
    </location>
</feature>
<dbReference type="PROSITE" id="PS50103">
    <property type="entry name" value="ZF_C3H1"/>
    <property type="match status" value="2"/>
</dbReference>
<feature type="compositionally biased region" description="Low complexity" evidence="5">
    <location>
        <begin position="262"/>
        <end position="283"/>
    </location>
</feature>
<dbReference type="RefSeq" id="XP_003868519.1">
    <property type="nucleotide sequence ID" value="XM_003868471.1"/>
</dbReference>
<reference evidence="7 8" key="1">
    <citation type="journal article" date="2012" name="PLoS ONE">
        <title>Sequence and analysis of the genome of the pathogenic yeast Candida orthopsilosis.</title>
        <authorList>
            <person name="Riccombeni A."/>
            <person name="Vidanes G."/>
            <person name="Proux-Wera E."/>
            <person name="Wolfe K.H."/>
            <person name="Butler G."/>
        </authorList>
    </citation>
    <scope>NUCLEOTIDE SEQUENCE [LARGE SCALE GENOMIC DNA]</scope>
    <source>
        <strain evidence="7 8">Co 90-125</strain>
    </source>
</reference>
<dbReference type="OrthoDB" id="411372at2759"/>
<dbReference type="Pfam" id="PF14608">
    <property type="entry name" value="zf-CCCH_2"/>
    <property type="match status" value="1"/>
</dbReference>
<dbReference type="InterPro" id="IPR000571">
    <property type="entry name" value="Znf_CCCH"/>
</dbReference>
<evidence type="ECO:0000259" key="6">
    <source>
        <dbReference type="PROSITE" id="PS50103"/>
    </source>
</evidence>
<feature type="domain" description="C3H1-type" evidence="6">
    <location>
        <begin position="74"/>
        <end position="101"/>
    </location>
</feature>
<dbReference type="InterPro" id="IPR036855">
    <property type="entry name" value="Znf_CCCH_sf"/>
</dbReference>
<dbReference type="SMART" id="SM00356">
    <property type="entry name" value="ZnF_C3H1"/>
    <property type="match status" value="2"/>
</dbReference>
<evidence type="ECO:0000256" key="4">
    <source>
        <dbReference type="PROSITE-ProRule" id="PRU00723"/>
    </source>
</evidence>
<feature type="region of interest" description="Disordered" evidence="5">
    <location>
        <begin position="145"/>
        <end position="196"/>
    </location>
</feature>
<evidence type="ECO:0000256" key="3">
    <source>
        <dbReference type="ARBA" id="ARBA00022833"/>
    </source>
</evidence>
<proteinExistence type="predicted"/>
<feature type="region of interest" description="Disordered" evidence="5">
    <location>
        <begin position="238"/>
        <end position="257"/>
    </location>
</feature>
<keyword evidence="1 4" id="KW-0479">Metal-binding</keyword>
<dbReference type="SUPFAM" id="SSF90229">
    <property type="entry name" value="CCCH zinc finger"/>
    <property type="match status" value="1"/>
</dbReference>
<evidence type="ECO:0000256" key="1">
    <source>
        <dbReference type="ARBA" id="ARBA00022723"/>
    </source>
</evidence>
<feature type="region of interest" description="Disordered" evidence="5">
    <location>
        <begin position="262"/>
        <end position="293"/>
    </location>
</feature>
<accession>H8X2R8</accession>
<feature type="region of interest" description="Disordered" evidence="5">
    <location>
        <begin position="405"/>
        <end position="427"/>
    </location>
</feature>
<gene>
    <name evidence="7" type="ORF">CORT_0C02400</name>
</gene>
<dbReference type="Proteomes" id="UP000005018">
    <property type="component" value="Chromosome 3"/>
</dbReference>
<dbReference type="eggNOG" id="KOG1039">
    <property type="taxonomic scope" value="Eukaryota"/>
</dbReference>
<feature type="zinc finger region" description="C3H1-type" evidence="4">
    <location>
        <begin position="105"/>
        <end position="132"/>
    </location>
</feature>
<feature type="compositionally biased region" description="Polar residues" evidence="5">
    <location>
        <begin position="164"/>
        <end position="187"/>
    </location>
</feature>
<dbReference type="KEGG" id="cot:CORT_0C02400"/>
<dbReference type="HOGENOM" id="CLU_594458_0_0_1"/>
<keyword evidence="8" id="KW-1185">Reference proteome</keyword>
<dbReference type="Pfam" id="PF00642">
    <property type="entry name" value="zf-CCCH"/>
    <property type="match status" value="1"/>
</dbReference>
<feature type="compositionally biased region" description="Low complexity" evidence="5">
    <location>
        <begin position="146"/>
        <end position="160"/>
    </location>
</feature>
<protein>
    <recommendedName>
        <fullName evidence="6">C3H1-type domain-containing protein</fullName>
    </recommendedName>
</protein>
<keyword evidence="2 4" id="KW-0863">Zinc-finger</keyword>
<dbReference type="AlphaFoldDB" id="H8X2R8"/>
<feature type="compositionally biased region" description="Polar residues" evidence="5">
    <location>
        <begin position="405"/>
        <end position="425"/>
    </location>
</feature>
<feature type="region of interest" description="Disordered" evidence="5">
    <location>
        <begin position="548"/>
        <end position="567"/>
    </location>
</feature>
<feature type="compositionally biased region" description="Polar residues" evidence="5">
    <location>
        <begin position="1"/>
        <end position="16"/>
    </location>
</feature>
<dbReference type="EMBL" id="HE681721">
    <property type="protein sequence ID" value="CCG25615.1"/>
    <property type="molecule type" value="Genomic_DNA"/>
</dbReference>
<feature type="domain" description="C3H1-type" evidence="6">
    <location>
        <begin position="105"/>
        <end position="132"/>
    </location>
</feature>
<dbReference type="Gene3D" id="4.10.1000.10">
    <property type="entry name" value="Zinc finger, CCCH-type"/>
    <property type="match status" value="2"/>
</dbReference>
<dbReference type="GO" id="GO:0008270">
    <property type="term" value="F:zinc ion binding"/>
    <property type="evidence" value="ECO:0007669"/>
    <property type="project" value="UniProtKB-KW"/>
</dbReference>